<comment type="caution">
    <text evidence="1">The sequence shown here is derived from an EMBL/GenBank/DDBJ whole genome shotgun (WGS) entry which is preliminary data.</text>
</comment>
<evidence type="ECO:0000313" key="1">
    <source>
        <dbReference type="EMBL" id="KAK7065683.1"/>
    </source>
</evidence>
<sequence>LYQEHSLSFGYYLYYLHGPHFPPPLHIPLLHSLHPHHLQILPHLQPHLLPLPLHHHLQSLL</sequence>
<dbReference type="Proteomes" id="UP001381693">
    <property type="component" value="Unassembled WGS sequence"/>
</dbReference>
<evidence type="ECO:0000313" key="2">
    <source>
        <dbReference type="Proteomes" id="UP001381693"/>
    </source>
</evidence>
<feature type="non-terminal residue" evidence="1">
    <location>
        <position position="1"/>
    </location>
</feature>
<proteinExistence type="predicted"/>
<organism evidence="1 2">
    <name type="scientific">Halocaridina rubra</name>
    <name type="common">Hawaiian red shrimp</name>
    <dbReference type="NCBI Taxonomy" id="373956"/>
    <lineage>
        <taxon>Eukaryota</taxon>
        <taxon>Metazoa</taxon>
        <taxon>Ecdysozoa</taxon>
        <taxon>Arthropoda</taxon>
        <taxon>Crustacea</taxon>
        <taxon>Multicrustacea</taxon>
        <taxon>Malacostraca</taxon>
        <taxon>Eumalacostraca</taxon>
        <taxon>Eucarida</taxon>
        <taxon>Decapoda</taxon>
        <taxon>Pleocyemata</taxon>
        <taxon>Caridea</taxon>
        <taxon>Atyoidea</taxon>
        <taxon>Atyidae</taxon>
        <taxon>Halocaridina</taxon>
    </lineage>
</organism>
<reference evidence="1 2" key="1">
    <citation type="submission" date="2023-11" db="EMBL/GenBank/DDBJ databases">
        <title>Halocaridina rubra genome assembly.</title>
        <authorList>
            <person name="Smith C."/>
        </authorList>
    </citation>
    <scope>NUCLEOTIDE SEQUENCE [LARGE SCALE GENOMIC DNA]</scope>
    <source>
        <strain evidence="1">EP-1</strain>
        <tissue evidence="1">Whole</tissue>
    </source>
</reference>
<protein>
    <submittedName>
        <fullName evidence="1">Uncharacterized protein</fullName>
    </submittedName>
</protein>
<keyword evidence="2" id="KW-1185">Reference proteome</keyword>
<dbReference type="AlphaFoldDB" id="A0AAN8WMF8"/>
<gene>
    <name evidence="1" type="ORF">SK128_027161</name>
</gene>
<accession>A0AAN8WMF8</accession>
<name>A0AAN8WMF8_HALRR</name>
<dbReference type="EMBL" id="JAXCGZ010020101">
    <property type="protein sequence ID" value="KAK7065683.1"/>
    <property type="molecule type" value="Genomic_DNA"/>
</dbReference>